<feature type="compositionally biased region" description="Basic and acidic residues" evidence="1">
    <location>
        <begin position="12"/>
        <end position="21"/>
    </location>
</feature>
<feature type="compositionally biased region" description="Low complexity" evidence="1">
    <location>
        <begin position="248"/>
        <end position="258"/>
    </location>
</feature>
<dbReference type="OrthoDB" id="2421327at2759"/>
<dbReference type="Proteomes" id="UP000053558">
    <property type="component" value="Unassembled WGS sequence"/>
</dbReference>
<feature type="compositionally biased region" description="Low complexity" evidence="1">
    <location>
        <begin position="572"/>
        <end position="581"/>
    </location>
</feature>
<dbReference type="GO" id="GO:0030466">
    <property type="term" value="P:silent mating-type cassette heterochromatin formation"/>
    <property type="evidence" value="ECO:0007669"/>
    <property type="project" value="TreeGrafter"/>
</dbReference>
<evidence type="ECO:0000313" key="3">
    <source>
        <dbReference type="EMBL" id="EIW79400.1"/>
    </source>
</evidence>
<dbReference type="PANTHER" id="PTHR38046:SF1">
    <property type="entry name" value="CRYPTIC LOCI REGULATOR 2"/>
    <property type="match status" value="1"/>
</dbReference>
<accession>A0A5M3MKC0</accession>
<evidence type="ECO:0000259" key="2">
    <source>
        <dbReference type="Pfam" id="PF16761"/>
    </source>
</evidence>
<feature type="region of interest" description="Disordered" evidence="1">
    <location>
        <begin position="320"/>
        <end position="344"/>
    </location>
</feature>
<dbReference type="KEGG" id="cput:CONPUDRAFT_145439"/>
<feature type="region of interest" description="Disordered" evidence="1">
    <location>
        <begin position="396"/>
        <end position="432"/>
    </location>
</feature>
<feature type="region of interest" description="Disordered" evidence="1">
    <location>
        <begin position="1"/>
        <end position="21"/>
    </location>
</feature>
<sequence>MRENSVITKNQKRNESKKKADEKERADIWSVFWRVWVCEDDGQGTLEMQRTRFRVCELSRASMSHRALGGQHTLPPNPHYIDFPRSDGDDQLLPTNTARLIDSEGHVNFMRPVDPTESSSVKWRRDIAVAIATRLGMPDGPAYILRNWPAGYNFYDHNKGPASAPRHDPYLIGSQNVKRFRSVPEFIPHAVWLFQDPTLNRANCACKYCNKRPQREITEQLGLLPKRGSPATDSRGPSASAPHRMRAARGGASASAGPSRGGGGGGGAAREVRRLVKPYASVRRAARPVKLAPPGPTQTMSRERSNDLRALYAHVLRGSADGSAEGQGEGEGEAEDDQYDPLAPGRRWFREGEVLWCALDPVILGPNGEADAIMFWPGIVEEVKIKATPVRVDAKMEDGAANANGTSREEGGEKNGAEAPKEPGTTKIEDGEEVPWKVSQGFQYKMRLLATQQCYYGTPSLLIPYSAYTVPHELFAAIDSLPPHLLRPSTFASRSGSSFEVYPPPEAVERMDPQERFEQAAGPYALALQIAAGIATFWTPTDEWEYKFTITPPSVVPPTSAPVPAPGPGAAPPLASAAAGSGPDGGHMELHAAMMAAYNHNANLMPSSSSAAPDTAASPAPPPLVQTVTQTRYQGLWWGAERIWTDELVRLKLARAQIAPEGNASVYAPAGPSASAVRANAADGYERPDDVGMGAMARGVFMRLEGLFIVDAAREEVVWDEERGEEVVRVAQETQRECRACGMLYELVDEDWEEPVGEGAVVVGDGEAGPSGADAGPTVPASAAPNGETTAMTTTRKRKRAEANDHLSHPVLSTPLPLPPAPLGFKFRAILPPGHEATVSLNLLSGRYYPRILHHPLISKEVEKSLYRANAREVEVAAGANGVVAAPDSDEREAMGIYAENKSLLSLEGHAPGYNVAMDPTRFKANRIAQAREAEAEAREQLEAHWVGRLEEREEQERGMAGEMQMSSPVRVGGGVGGDGSPGRESAVGGMVPYGPVGDGQMLSPRAHALTQAQIQTRSPVTAVDGMVVDA</sequence>
<comment type="caution">
    <text evidence="3">The sequence shown here is derived from an EMBL/GenBank/DDBJ whole genome shotgun (WGS) entry which is preliminary data.</text>
</comment>
<protein>
    <recommendedName>
        <fullName evidence="2">Cryptic loci regulator 2 N-terminal domain-containing protein</fullName>
    </recommendedName>
</protein>
<name>A0A5M3MKC0_CONPW</name>
<reference evidence="4" key="1">
    <citation type="journal article" date="2012" name="Science">
        <title>The Paleozoic origin of enzymatic lignin decomposition reconstructed from 31 fungal genomes.</title>
        <authorList>
            <person name="Floudas D."/>
            <person name="Binder M."/>
            <person name="Riley R."/>
            <person name="Barry K."/>
            <person name="Blanchette R.A."/>
            <person name="Henrissat B."/>
            <person name="Martinez A.T."/>
            <person name="Otillar R."/>
            <person name="Spatafora J.W."/>
            <person name="Yadav J.S."/>
            <person name="Aerts A."/>
            <person name="Benoit I."/>
            <person name="Boyd A."/>
            <person name="Carlson A."/>
            <person name="Copeland A."/>
            <person name="Coutinho P.M."/>
            <person name="de Vries R.P."/>
            <person name="Ferreira P."/>
            <person name="Findley K."/>
            <person name="Foster B."/>
            <person name="Gaskell J."/>
            <person name="Glotzer D."/>
            <person name="Gorecki P."/>
            <person name="Heitman J."/>
            <person name="Hesse C."/>
            <person name="Hori C."/>
            <person name="Igarashi K."/>
            <person name="Jurgens J.A."/>
            <person name="Kallen N."/>
            <person name="Kersten P."/>
            <person name="Kohler A."/>
            <person name="Kuees U."/>
            <person name="Kumar T.K.A."/>
            <person name="Kuo A."/>
            <person name="LaButti K."/>
            <person name="Larrondo L.F."/>
            <person name="Lindquist E."/>
            <person name="Ling A."/>
            <person name="Lombard V."/>
            <person name="Lucas S."/>
            <person name="Lundell T."/>
            <person name="Martin R."/>
            <person name="McLaughlin D.J."/>
            <person name="Morgenstern I."/>
            <person name="Morin E."/>
            <person name="Murat C."/>
            <person name="Nagy L.G."/>
            <person name="Nolan M."/>
            <person name="Ohm R.A."/>
            <person name="Patyshakuliyeva A."/>
            <person name="Rokas A."/>
            <person name="Ruiz-Duenas F.J."/>
            <person name="Sabat G."/>
            <person name="Salamov A."/>
            <person name="Samejima M."/>
            <person name="Schmutz J."/>
            <person name="Slot J.C."/>
            <person name="St John F."/>
            <person name="Stenlid J."/>
            <person name="Sun H."/>
            <person name="Sun S."/>
            <person name="Syed K."/>
            <person name="Tsang A."/>
            <person name="Wiebenga A."/>
            <person name="Young D."/>
            <person name="Pisabarro A."/>
            <person name="Eastwood D.C."/>
            <person name="Martin F."/>
            <person name="Cullen D."/>
            <person name="Grigoriev I.V."/>
            <person name="Hibbett D.S."/>
        </authorList>
    </citation>
    <scope>NUCLEOTIDE SEQUENCE [LARGE SCALE GENOMIC DNA]</scope>
    <source>
        <strain evidence="4">RWD-64-598 SS2</strain>
    </source>
</reference>
<dbReference type="Pfam" id="PF16761">
    <property type="entry name" value="Clr2_transil"/>
    <property type="match status" value="1"/>
</dbReference>
<dbReference type="GeneID" id="19202061"/>
<feature type="compositionally biased region" description="Gly residues" evidence="1">
    <location>
        <begin position="259"/>
        <end position="268"/>
    </location>
</feature>
<keyword evidence="4" id="KW-1185">Reference proteome</keyword>
<dbReference type="GO" id="GO:0033553">
    <property type="term" value="C:rDNA heterochromatin"/>
    <property type="evidence" value="ECO:0007669"/>
    <property type="project" value="TreeGrafter"/>
</dbReference>
<evidence type="ECO:0000256" key="1">
    <source>
        <dbReference type="SAM" id="MobiDB-lite"/>
    </source>
</evidence>
<feature type="region of interest" description="Disordered" evidence="1">
    <location>
        <begin position="765"/>
        <end position="794"/>
    </location>
</feature>
<dbReference type="GO" id="GO:0070824">
    <property type="term" value="C:SHREC complex"/>
    <property type="evidence" value="ECO:0007669"/>
    <property type="project" value="InterPro"/>
</dbReference>
<feature type="region of interest" description="Disordered" evidence="1">
    <location>
        <begin position="220"/>
        <end position="270"/>
    </location>
</feature>
<feature type="region of interest" description="Disordered" evidence="1">
    <location>
        <begin position="559"/>
        <end position="582"/>
    </location>
</feature>
<dbReference type="GO" id="GO:0031934">
    <property type="term" value="C:mating-type region heterochromatin"/>
    <property type="evidence" value="ECO:0007669"/>
    <property type="project" value="TreeGrafter"/>
</dbReference>
<dbReference type="PANTHER" id="PTHR38046">
    <property type="entry name" value="CRYPTIC LOCI REGULATOR 2"/>
    <property type="match status" value="1"/>
</dbReference>
<dbReference type="OMA" id="WGTERIW"/>
<dbReference type="RefSeq" id="XP_007771042.1">
    <property type="nucleotide sequence ID" value="XM_007772852.1"/>
</dbReference>
<feature type="compositionally biased region" description="Basic and acidic residues" evidence="1">
    <location>
        <begin position="407"/>
        <end position="421"/>
    </location>
</feature>
<feature type="compositionally biased region" description="Pro residues" evidence="1">
    <location>
        <begin position="559"/>
        <end position="571"/>
    </location>
</feature>
<feature type="compositionally biased region" description="Acidic residues" evidence="1">
    <location>
        <begin position="328"/>
        <end position="339"/>
    </location>
</feature>
<evidence type="ECO:0000313" key="4">
    <source>
        <dbReference type="Proteomes" id="UP000053558"/>
    </source>
</evidence>
<organism evidence="3 4">
    <name type="scientific">Coniophora puteana (strain RWD-64-598)</name>
    <name type="common">Brown rot fungus</name>
    <dbReference type="NCBI Taxonomy" id="741705"/>
    <lineage>
        <taxon>Eukaryota</taxon>
        <taxon>Fungi</taxon>
        <taxon>Dikarya</taxon>
        <taxon>Basidiomycota</taxon>
        <taxon>Agaricomycotina</taxon>
        <taxon>Agaricomycetes</taxon>
        <taxon>Agaricomycetidae</taxon>
        <taxon>Boletales</taxon>
        <taxon>Coniophorineae</taxon>
        <taxon>Coniophoraceae</taxon>
        <taxon>Coniophora</taxon>
    </lineage>
</organism>
<gene>
    <name evidence="3" type="ORF">CONPUDRAFT_145439</name>
</gene>
<dbReference type="InterPro" id="IPR031915">
    <property type="entry name" value="Clr2_N"/>
</dbReference>
<dbReference type="AlphaFoldDB" id="A0A5M3MKC0"/>
<dbReference type="EMBL" id="JH711581">
    <property type="protein sequence ID" value="EIW79400.1"/>
    <property type="molecule type" value="Genomic_DNA"/>
</dbReference>
<dbReference type="InterPro" id="IPR038986">
    <property type="entry name" value="Clr2"/>
</dbReference>
<feature type="domain" description="Cryptic loci regulator 2 N-terminal" evidence="2">
    <location>
        <begin position="143"/>
        <end position="209"/>
    </location>
</feature>
<proteinExistence type="predicted"/>